<keyword evidence="14 18" id="KW-1133">Transmembrane helix</keyword>
<feature type="transmembrane region" description="Helical" evidence="18">
    <location>
        <begin position="867"/>
        <end position="889"/>
    </location>
</feature>
<sequence>MVFDPNVPVECGEKSRPGKVPSRSVEALSSWASLKSWVAAELKIDKVLNNEKCGGSTETACEASIQLHSSAVDICGALNSRIGGLTHEEAAKRLVEYGENKQIDVDSITWKRIALNSVFNSYNVLLLIIAVVSVALPNPDWSLFVVIFIVVPLSAGITFWQELRCNAGRIDTSDALANVQVRRQTLGGFSRLEEVDRKNIVYGDILVLSPGDVVPADCIVLDSLDLSVSQSSLTGEGEPQVKAVESGDMRAAKTTVFDLQNVLFSGTNIITGSGLVIVFATGSAAFVSTIMKKLNGRRPSNCFQRGVRKMCLFLLVFMVVSFITILVIKGTKTSRWQQSVIFSLSTAATLVPELLPAVVTANLSRGALLLRKIGVIVNHMDAIHSLGSMSVLCSDKTGTLTKDEIEMCQSLDSMGRESTKAFQLALTNAYNQSGTKNAIDSAIINHAGGEEKVVAIGQRVGEIPFNFEARRSSCVIRTATGSLELICKGAFEEVVSRCAYIRFGTDVHFLCGSKFFELSRMIERLNAQAFRVVLVASRDIQHADIGADGSTFDGLDNEMTVEGYLTFLDPLKPDAKESVTSLQKLDIDVRILTGDNLGVAMSVARNLGLGLGIDEGKPFAITGPKLAGIEDRDEWVDTVRHCKIFAKLTPAQKGEVVETLQAHGEVVGMIGDGINDSIALNSADVGISVNTGSSIAKNSADLILAEKSLLKIVDAVMAGRTTHGNIMKYMKMILAANFGNIISVVIAAIWFPFDPISPAQMVLQNLLYDLSQMTIPFDNIDPEYLSTPRGFSIFDLMRFILLMGPVTSTIDIGTILLNVFYYGFGPSSDNLKVATFQSHWFLQGILSQTLAIYVLRTAKIPLLQAHPSVAIFASTVIASVLGLAVPYIPPFAKALKLVPPGGTFVGILIACLVLYAVVLQLAKMLYIKIWRRWL</sequence>
<feature type="transmembrane region" description="Helical" evidence="18">
    <location>
        <begin position="262"/>
        <end position="287"/>
    </location>
</feature>
<dbReference type="PROSITE" id="PS00154">
    <property type="entry name" value="ATPASE_E1_E2"/>
    <property type="match status" value="1"/>
</dbReference>
<dbReference type="EMBL" id="JAZHXI010000007">
    <property type="protein sequence ID" value="KAL2069558.1"/>
    <property type="molecule type" value="Genomic_DNA"/>
</dbReference>
<feature type="transmembrane region" description="Helical" evidence="18">
    <location>
        <begin position="113"/>
        <end position="135"/>
    </location>
</feature>
<dbReference type="Pfam" id="PF00122">
    <property type="entry name" value="E1-E2_ATPase"/>
    <property type="match status" value="1"/>
</dbReference>
<dbReference type="NCBIfam" id="TIGR01524">
    <property type="entry name" value="ATPase-IIIB_Mg"/>
    <property type="match status" value="1"/>
</dbReference>
<evidence type="ECO:0000256" key="12">
    <source>
        <dbReference type="ARBA" id="ARBA00022842"/>
    </source>
</evidence>
<evidence type="ECO:0000256" key="7">
    <source>
        <dbReference type="ARBA" id="ARBA00022519"/>
    </source>
</evidence>
<keyword evidence="10" id="KW-0547">Nucleotide-binding</keyword>
<dbReference type="SFLD" id="SFLDS00003">
    <property type="entry name" value="Haloacid_Dehalogenase"/>
    <property type="match status" value="1"/>
</dbReference>
<name>A0ABR4CHW7_9HELO</name>
<dbReference type="SUPFAM" id="SSF81665">
    <property type="entry name" value="Calcium ATPase, transmembrane domain M"/>
    <property type="match status" value="1"/>
</dbReference>
<dbReference type="InterPro" id="IPR018303">
    <property type="entry name" value="ATPase_P-typ_P_site"/>
</dbReference>
<dbReference type="SMART" id="SM00831">
    <property type="entry name" value="Cation_ATPase_N"/>
    <property type="match status" value="1"/>
</dbReference>
<keyword evidence="8" id="KW-0597">Phosphoprotein</keyword>
<dbReference type="Pfam" id="PF00690">
    <property type="entry name" value="Cation_ATPase_N"/>
    <property type="match status" value="1"/>
</dbReference>
<evidence type="ECO:0000256" key="13">
    <source>
        <dbReference type="ARBA" id="ARBA00022967"/>
    </source>
</evidence>
<dbReference type="Proteomes" id="UP001595075">
    <property type="component" value="Unassembled WGS sequence"/>
</dbReference>
<evidence type="ECO:0000256" key="16">
    <source>
        <dbReference type="ARBA" id="ARBA00029806"/>
    </source>
</evidence>
<keyword evidence="11" id="KW-0067">ATP-binding</keyword>
<evidence type="ECO:0000256" key="14">
    <source>
        <dbReference type="ARBA" id="ARBA00022989"/>
    </source>
</evidence>
<evidence type="ECO:0000256" key="15">
    <source>
        <dbReference type="ARBA" id="ARBA00023136"/>
    </source>
</evidence>
<keyword evidence="13" id="KW-1278">Translocase</keyword>
<feature type="transmembrane region" description="Helical" evidence="18">
    <location>
        <begin position="141"/>
        <end position="160"/>
    </location>
</feature>
<evidence type="ECO:0000256" key="5">
    <source>
        <dbReference type="ARBA" id="ARBA00013555"/>
    </source>
</evidence>
<feature type="transmembrane region" description="Helical" evidence="18">
    <location>
        <begin position="836"/>
        <end position="855"/>
    </location>
</feature>
<evidence type="ECO:0000256" key="10">
    <source>
        <dbReference type="ARBA" id="ARBA00022741"/>
    </source>
</evidence>
<evidence type="ECO:0000313" key="21">
    <source>
        <dbReference type="Proteomes" id="UP001595075"/>
    </source>
</evidence>
<evidence type="ECO:0000256" key="17">
    <source>
        <dbReference type="ARBA" id="ARBA00047295"/>
    </source>
</evidence>
<evidence type="ECO:0000259" key="19">
    <source>
        <dbReference type="SMART" id="SM00831"/>
    </source>
</evidence>
<dbReference type="PANTHER" id="PTHR42861">
    <property type="entry name" value="CALCIUM-TRANSPORTING ATPASE"/>
    <property type="match status" value="1"/>
</dbReference>
<comment type="subcellular location">
    <subcellularLocation>
        <location evidence="2">Cell inner membrane</location>
        <topology evidence="2">Multi-pass membrane protein</topology>
    </subcellularLocation>
</comment>
<comment type="similarity">
    <text evidence="3">Belongs to the cation transport ATPase (P-type) (TC 3.A.3) family. Type IIIB subfamily.</text>
</comment>
<dbReference type="Gene3D" id="3.40.1110.10">
    <property type="entry name" value="Calcium-transporting ATPase, cytoplasmic domain N"/>
    <property type="match status" value="1"/>
</dbReference>
<dbReference type="InterPro" id="IPR023298">
    <property type="entry name" value="ATPase_P-typ_TM_dom_sf"/>
</dbReference>
<dbReference type="InterPro" id="IPR023299">
    <property type="entry name" value="ATPase_P-typ_cyto_dom_N"/>
</dbReference>
<feature type="transmembrane region" description="Helical" evidence="18">
    <location>
        <begin position="307"/>
        <end position="328"/>
    </location>
</feature>
<feature type="transmembrane region" description="Helical" evidence="18">
    <location>
        <begin position="901"/>
        <end position="922"/>
    </location>
</feature>
<evidence type="ECO:0000256" key="8">
    <source>
        <dbReference type="ARBA" id="ARBA00022553"/>
    </source>
</evidence>
<dbReference type="InterPro" id="IPR006068">
    <property type="entry name" value="ATPase_P-typ_cation-transptr_C"/>
</dbReference>
<dbReference type="InterPro" id="IPR006415">
    <property type="entry name" value="P-type_ATPase_IIIB"/>
</dbReference>
<evidence type="ECO:0000313" key="20">
    <source>
        <dbReference type="EMBL" id="KAL2069558.1"/>
    </source>
</evidence>
<feature type="domain" description="Cation-transporting P-type ATPase N-terminal" evidence="19">
    <location>
        <begin position="66"/>
        <end position="138"/>
    </location>
</feature>
<dbReference type="Pfam" id="PF00702">
    <property type="entry name" value="Hydrolase"/>
    <property type="match status" value="1"/>
</dbReference>
<evidence type="ECO:0000256" key="3">
    <source>
        <dbReference type="ARBA" id="ARBA00008746"/>
    </source>
</evidence>
<dbReference type="InterPro" id="IPR001757">
    <property type="entry name" value="P_typ_ATPase"/>
</dbReference>
<dbReference type="InterPro" id="IPR008250">
    <property type="entry name" value="ATPase_P-typ_transduc_dom_A_sf"/>
</dbReference>
<evidence type="ECO:0000256" key="11">
    <source>
        <dbReference type="ARBA" id="ARBA00022840"/>
    </source>
</evidence>
<dbReference type="PRINTS" id="PR01836">
    <property type="entry name" value="MGATPASE"/>
</dbReference>
<dbReference type="SUPFAM" id="SSF81653">
    <property type="entry name" value="Calcium ATPase, transduction domain A"/>
    <property type="match status" value="1"/>
</dbReference>
<feature type="transmembrane region" description="Helical" evidence="18">
    <location>
        <begin position="732"/>
        <end position="753"/>
    </location>
</feature>
<dbReference type="InterPro" id="IPR023214">
    <property type="entry name" value="HAD_sf"/>
</dbReference>
<comment type="catalytic activity">
    <reaction evidence="17">
        <text>Mg(2+)(out) + ATP + H2O = Mg(2+)(in) + ADP + phosphate + H(+)</text>
        <dbReference type="Rhea" id="RHEA:10260"/>
        <dbReference type="ChEBI" id="CHEBI:15377"/>
        <dbReference type="ChEBI" id="CHEBI:15378"/>
        <dbReference type="ChEBI" id="CHEBI:18420"/>
        <dbReference type="ChEBI" id="CHEBI:30616"/>
        <dbReference type="ChEBI" id="CHEBI:43474"/>
        <dbReference type="ChEBI" id="CHEBI:456216"/>
        <dbReference type="EC" id="7.2.2.14"/>
    </reaction>
</comment>
<proteinExistence type="inferred from homology"/>
<feature type="transmembrane region" description="Helical" evidence="18">
    <location>
        <begin position="340"/>
        <end position="359"/>
    </location>
</feature>
<dbReference type="InterPro" id="IPR044492">
    <property type="entry name" value="P_typ_ATPase_HD_dom"/>
</dbReference>
<gene>
    <name evidence="20" type="ORF">VTL71DRAFT_14237</name>
</gene>
<keyword evidence="12" id="KW-0460">Magnesium</keyword>
<evidence type="ECO:0000256" key="6">
    <source>
        <dbReference type="ARBA" id="ARBA00022475"/>
    </source>
</evidence>
<dbReference type="Gene3D" id="2.70.150.10">
    <property type="entry name" value="Calcium-transporting ATPase, cytoplasmic transduction domain A"/>
    <property type="match status" value="1"/>
</dbReference>
<reference evidence="20 21" key="1">
    <citation type="journal article" date="2024" name="Commun. Biol.">
        <title>Comparative genomic analysis of thermophilic fungi reveals convergent evolutionary adaptations and gene losses.</title>
        <authorList>
            <person name="Steindorff A.S."/>
            <person name="Aguilar-Pontes M.V."/>
            <person name="Robinson A.J."/>
            <person name="Andreopoulos B."/>
            <person name="LaButti K."/>
            <person name="Kuo A."/>
            <person name="Mondo S."/>
            <person name="Riley R."/>
            <person name="Otillar R."/>
            <person name="Haridas S."/>
            <person name="Lipzen A."/>
            <person name="Grimwood J."/>
            <person name="Schmutz J."/>
            <person name="Clum A."/>
            <person name="Reid I.D."/>
            <person name="Moisan M.C."/>
            <person name="Butler G."/>
            <person name="Nguyen T.T.M."/>
            <person name="Dewar K."/>
            <person name="Conant G."/>
            <person name="Drula E."/>
            <person name="Henrissat B."/>
            <person name="Hansel C."/>
            <person name="Singer S."/>
            <person name="Hutchinson M.I."/>
            <person name="de Vries R.P."/>
            <person name="Natvig D.O."/>
            <person name="Powell A.J."/>
            <person name="Tsang A."/>
            <person name="Grigoriev I.V."/>
        </authorList>
    </citation>
    <scope>NUCLEOTIDE SEQUENCE [LARGE SCALE GENOMIC DNA]</scope>
    <source>
        <strain evidence="20 21">CBS 494.80</strain>
    </source>
</reference>
<evidence type="ECO:0000256" key="4">
    <source>
        <dbReference type="ARBA" id="ARBA00012786"/>
    </source>
</evidence>
<evidence type="ECO:0000256" key="18">
    <source>
        <dbReference type="SAM" id="Phobius"/>
    </source>
</evidence>
<dbReference type="SFLD" id="SFLDF00027">
    <property type="entry name" value="p-type_atpase"/>
    <property type="match status" value="1"/>
</dbReference>
<dbReference type="Gene3D" id="3.40.50.1000">
    <property type="entry name" value="HAD superfamily/HAD-like"/>
    <property type="match status" value="1"/>
</dbReference>
<comment type="function">
    <text evidence="1">Mediates magnesium influx to the cytosol.</text>
</comment>
<dbReference type="EC" id="7.2.2.14" evidence="4"/>
<keyword evidence="21" id="KW-1185">Reference proteome</keyword>
<keyword evidence="9 18" id="KW-0812">Transmembrane</keyword>
<organism evidence="20 21">
    <name type="scientific">Oculimacula yallundae</name>
    <dbReference type="NCBI Taxonomy" id="86028"/>
    <lineage>
        <taxon>Eukaryota</taxon>
        <taxon>Fungi</taxon>
        <taxon>Dikarya</taxon>
        <taxon>Ascomycota</taxon>
        <taxon>Pezizomycotina</taxon>
        <taxon>Leotiomycetes</taxon>
        <taxon>Helotiales</taxon>
        <taxon>Ploettnerulaceae</taxon>
        <taxon>Oculimacula</taxon>
    </lineage>
</organism>
<keyword evidence="15 18" id="KW-0472">Membrane</keyword>
<dbReference type="InterPro" id="IPR059000">
    <property type="entry name" value="ATPase_P-type_domA"/>
</dbReference>
<dbReference type="SUPFAM" id="SSF56784">
    <property type="entry name" value="HAD-like"/>
    <property type="match status" value="1"/>
</dbReference>
<accession>A0ABR4CHW7</accession>
<dbReference type="Pfam" id="PF00689">
    <property type="entry name" value="Cation_ATPase_C"/>
    <property type="match status" value="1"/>
</dbReference>
<comment type="caution">
    <text evidence="20">The sequence shown here is derived from an EMBL/GenBank/DDBJ whole genome shotgun (WGS) entry which is preliminary data.</text>
</comment>
<protein>
    <recommendedName>
        <fullName evidence="5">Magnesium-transporting ATPase, P-type 1</fullName>
        <ecNumber evidence="4">7.2.2.14</ecNumber>
    </recommendedName>
    <alternativeName>
        <fullName evidence="16">Mg(2+) transport ATPase, P-type 1</fullName>
    </alternativeName>
</protein>
<dbReference type="NCBIfam" id="TIGR01494">
    <property type="entry name" value="ATPase_P-type"/>
    <property type="match status" value="2"/>
</dbReference>
<feature type="transmembrane region" description="Helical" evidence="18">
    <location>
        <begin position="799"/>
        <end position="824"/>
    </location>
</feature>
<dbReference type="Gene3D" id="1.20.1110.10">
    <property type="entry name" value="Calcium-transporting ATPase, transmembrane domain"/>
    <property type="match status" value="1"/>
</dbReference>
<dbReference type="InterPro" id="IPR036412">
    <property type="entry name" value="HAD-like_sf"/>
</dbReference>
<evidence type="ECO:0000256" key="9">
    <source>
        <dbReference type="ARBA" id="ARBA00022692"/>
    </source>
</evidence>
<keyword evidence="7" id="KW-0997">Cell inner membrane</keyword>
<evidence type="ECO:0000256" key="2">
    <source>
        <dbReference type="ARBA" id="ARBA00004429"/>
    </source>
</evidence>
<dbReference type="InterPro" id="IPR004014">
    <property type="entry name" value="ATPase_P-typ_cation-transptr_N"/>
</dbReference>
<dbReference type="SFLD" id="SFLDG00002">
    <property type="entry name" value="C1.7:_P-type_atpase_like"/>
    <property type="match status" value="1"/>
</dbReference>
<evidence type="ECO:0000256" key="1">
    <source>
        <dbReference type="ARBA" id="ARBA00003954"/>
    </source>
</evidence>
<keyword evidence="6" id="KW-1003">Cell membrane</keyword>